<feature type="compositionally biased region" description="Basic and acidic residues" evidence="1">
    <location>
        <begin position="249"/>
        <end position="271"/>
    </location>
</feature>
<reference evidence="3 4" key="1">
    <citation type="journal article" date="2012" name="BMC Genomics">
        <title>Comparative genomic analysis of human infective Trypanosoma cruzi lineages with the bat-restricted subspecies T. cruzi marinkellei.</title>
        <authorList>
            <person name="Franzen O."/>
            <person name="Talavera-Lopez C."/>
            <person name="Ochaya S."/>
            <person name="Butler C.E."/>
            <person name="Messenger L.A."/>
            <person name="Lewis M.D."/>
            <person name="Llewellyn M.S."/>
            <person name="Marinkelle C.J."/>
            <person name="Tyler K.M."/>
            <person name="Miles M.A."/>
            <person name="Andersson B."/>
        </authorList>
    </citation>
    <scope>NUCLEOTIDE SEQUENCE [LARGE SCALE GENOMIC DNA]</scope>
    <source>
        <strain evidence="3 4">B7</strain>
    </source>
</reference>
<accession>K2MUL5</accession>
<evidence type="ECO:0000313" key="4">
    <source>
        <dbReference type="Proteomes" id="UP000007350"/>
    </source>
</evidence>
<name>K2MUL5_TRYCR</name>
<dbReference type="AlphaFoldDB" id="K2MUL5"/>
<organism evidence="3 4">
    <name type="scientific">Trypanosoma cruzi marinkellei</name>
    <dbReference type="NCBI Taxonomy" id="85056"/>
    <lineage>
        <taxon>Eukaryota</taxon>
        <taxon>Discoba</taxon>
        <taxon>Euglenozoa</taxon>
        <taxon>Kinetoplastea</taxon>
        <taxon>Metakinetoplastina</taxon>
        <taxon>Trypanosomatida</taxon>
        <taxon>Trypanosomatidae</taxon>
        <taxon>Trypanosoma</taxon>
        <taxon>Schizotrypanum</taxon>
    </lineage>
</organism>
<keyword evidence="2" id="KW-0732">Signal</keyword>
<gene>
    <name evidence="3" type="ORF">MOQ_005403</name>
</gene>
<keyword evidence="4" id="KW-1185">Reference proteome</keyword>
<evidence type="ECO:0000256" key="2">
    <source>
        <dbReference type="SAM" id="SignalP"/>
    </source>
</evidence>
<feature type="compositionally biased region" description="Basic and acidic residues" evidence="1">
    <location>
        <begin position="289"/>
        <end position="318"/>
    </location>
</feature>
<feature type="compositionally biased region" description="Basic and acidic residues" evidence="1">
    <location>
        <begin position="215"/>
        <end position="228"/>
    </location>
</feature>
<dbReference type="EMBL" id="AHKC01011530">
    <property type="protein sequence ID" value="EKF30775.1"/>
    <property type="molecule type" value="Genomic_DNA"/>
</dbReference>
<feature type="chain" id="PRO_5003861478" evidence="2">
    <location>
        <begin position="29"/>
        <end position="480"/>
    </location>
</feature>
<sequence length="480" mass="53324">MMAMMMTGRVLLVCALCVLWCEFSGIAADGADSSAGDYLLSRLRAQMRTECVEEVSRRTGDGVNASAVEECVRQGVDGVRAVVDGRRRWRHVRSAAAAEDIGGGVGDSGEGIDDSSKGSSPSDQRLHDGRSPPVAGEVPPNPQAEEETSKLSGDAIGREGPEVSTKADPAISPAGQKPKHDSMEDGGGTGNHTPPGTTISLREEEAAIVLTNPKGESKEPKVEKHSDGVNDLQNQEERLPQGKEQQLQVERKASDEPTGGGRHDGPNEKVVRAPVETKVNLTEIQQESLRTHTEEPPVKNAEDDEKEKEGEKRADGQKGKKKRNQEHQRNNEKKKKNNYRINRNSTKNKTHRPHHPRDWKQLRRRSQLYGQRECKKNNNRNSNNKILQAIKKTPQRMKTLLVQMPPQTQTTVIAAPRPPTPPPLFCFFLLLRVRLRLRWWPRESEGERAVHHPHTHSSFTLSVCPLAWTLVLTSSQETHT</sequence>
<feature type="compositionally biased region" description="Basic residues" evidence="1">
    <location>
        <begin position="346"/>
        <end position="355"/>
    </location>
</feature>
<dbReference type="OrthoDB" id="10363165at2759"/>
<feature type="compositionally biased region" description="Polar residues" evidence="1">
    <location>
        <begin position="279"/>
        <end position="288"/>
    </location>
</feature>
<protein>
    <submittedName>
        <fullName evidence="3">Mucin-associated surface protein (MASP), putative</fullName>
    </submittedName>
</protein>
<evidence type="ECO:0000256" key="1">
    <source>
        <dbReference type="SAM" id="MobiDB-lite"/>
    </source>
</evidence>
<proteinExistence type="predicted"/>
<feature type="signal peptide" evidence="2">
    <location>
        <begin position="1"/>
        <end position="28"/>
    </location>
</feature>
<comment type="caution">
    <text evidence="3">The sequence shown here is derived from an EMBL/GenBank/DDBJ whole genome shotgun (WGS) entry which is preliminary data.</text>
</comment>
<evidence type="ECO:0000313" key="3">
    <source>
        <dbReference type="EMBL" id="EKF30775.1"/>
    </source>
</evidence>
<feature type="region of interest" description="Disordered" evidence="1">
    <location>
        <begin position="100"/>
        <end position="364"/>
    </location>
</feature>
<dbReference type="Proteomes" id="UP000007350">
    <property type="component" value="Unassembled WGS sequence"/>
</dbReference>